<comment type="caution">
    <text evidence="1">The sequence shown here is derived from an EMBL/GenBank/DDBJ whole genome shotgun (WGS) entry which is preliminary data.</text>
</comment>
<dbReference type="EMBL" id="CM037617">
    <property type="protein sequence ID" value="KAH8004017.1"/>
    <property type="molecule type" value="Genomic_DNA"/>
</dbReference>
<keyword evidence="2" id="KW-1185">Reference proteome</keyword>
<sequence>MSHFLQFPIGWNDDFSLTFRTSCCRTGPVLMCCTRSFRLFSGTLAEQGAAARPANVTLEEEELDQWDLPSVVYMMDSALSMVDFVEDNGFFHFLNNFSAMMREIKSVLSLAPQWKVGEVIDKAKKTLRPIRATMARFAPKKVADTLLAMKDFLEGVVGFNWGGAECLKHLATFHEHLEKLKPGKHRSCLKGLHRLLVVQGQELAWLANHPLIEEKLGRQNVFARLTFIKRHLEVILARDIFLRGMQAMLDELDKLKAVNPHE</sequence>
<organism evidence="1 2">
    <name type="scientific">Sphaerodactylus townsendi</name>
    <dbReference type="NCBI Taxonomy" id="933632"/>
    <lineage>
        <taxon>Eukaryota</taxon>
        <taxon>Metazoa</taxon>
        <taxon>Chordata</taxon>
        <taxon>Craniata</taxon>
        <taxon>Vertebrata</taxon>
        <taxon>Euteleostomi</taxon>
        <taxon>Lepidosauria</taxon>
        <taxon>Squamata</taxon>
        <taxon>Bifurcata</taxon>
        <taxon>Gekkota</taxon>
        <taxon>Sphaerodactylidae</taxon>
        <taxon>Sphaerodactylus</taxon>
    </lineage>
</organism>
<evidence type="ECO:0000313" key="2">
    <source>
        <dbReference type="Proteomes" id="UP000827872"/>
    </source>
</evidence>
<proteinExistence type="predicted"/>
<dbReference type="Proteomes" id="UP000827872">
    <property type="component" value="Linkage Group LG04"/>
</dbReference>
<gene>
    <name evidence="1" type="ORF">K3G42_001764</name>
</gene>
<protein>
    <submittedName>
        <fullName evidence="1">Uncharacterized protein</fullName>
    </submittedName>
</protein>
<evidence type="ECO:0000313" key="1">
    <source>
        <dbReference type="EMBL" id="KAH8004017.1"/>
    </source>
</evidence>
<name>A0ACB8FFI6_9SAUR</name>
<accession>A0ACB8FFI6</accession>
<reference evidence="1" key="1">
    <citation type="submission" date="2021-08" db="EMBL/GenBank/DDBJ databases">
        <title>The first chromosome-level gecko genome reveals the dynamic sex chromosomes of Neotropical dwarf geckos (Sphaerodactylidae: Sphaerodactylus).</title>
        <authorList>
            <person name="Pinto B.J."/>
            <person name="Keating S.E."/>
            <person name="Gamble T."/>
        </authorList>
    </citation>
    <scope>NUCLEOTIDE SEQUENCE</scope>
    <source>
        <strain evidence="1">TG3544</strain>
    </source>
</reference>